<dbReference type="SUPFAM" id="SSF52540">
    <property type="entry name" value="P-loop containing nucleoside triphosphate hydrolases"/>
    <property type="match status" value="1"/>
</dbReference>
<dbReference type="InterPro" id="IPR006073">
    <property type="entry name" value="GTP-bd"/>
</dbReference>
<name>T0ZDN5_9ZZZZ</name>
<accession>T0ZDN5</accession>
<dbReference type="PRINTS" id="PR00326">
    <property type="entry name" value="GTP1OBG"/>
</dbReference>
<evidence type="ECO:0000313" key="2">
    <source>
        <dbReference type="EMBL" id="EQD42347.1"/>
    </source>
</evidence>
<dbReference type="InterPro" id="IPR027417">
    <property type="entry name" value="P-loop_NTPase"/>
</dbReference>
<gene>
    <name evidence="2" type="ORF">B2A_10360</name>
</gene>
<dbReference type="GO" id="GO:0005525">
    <property type="term" value="F:GTP binding"/>
    <property type="evidence" value="ECO:0007669"/>
    <property type="project" value="InterPro"/>
</dbReference>
<dbReference type="AlphaFoldDB" id="T0ZDN5"/>
<sequence length="232" mass="25488">QGEAWQLGVGEPVFVSALHGHGTGDLLDRIVKLLPDVPAVDPETSENFGDRLRIAIVGRPNAGKSTFVNRVLGEERMLVSDRPGTTTDAVDVHVERGGERYTLVDTAGLRRPARVVGSLEELAGRHARRAVERADIALLLVDADEGVAEQDKRILGVCEDSGSGVVIGFNKWDQTRRDERLAQTIEADFRRMLPGFHYAPIVFLSARTGWNIDRTFSQLSEVGRQHATRVST</sequence>
<comment type="caution">
    <text evidence="2">The sequence shown here is derived from an EMBL/GenBank/DDBJ whole genome shotgun (WGS) entry which is preliminary data.</text>
</comment>
<dbReference type="Gene3D" id="3.40.50.300">
    <property type="entry name" value="P-loop containing nucleotide triphosphate hydrolases"/>
    <property type="match status" value="1"/>
</dbReference>
<dbReference type="InterPro" id="IPR031166">
    <property type="entry name" value="G_ENGA"/>
</dbReference>
<dbReference type="EMBL" id="AUZZ01007474">
    <property type="protein sequence ID" value="EQD42347.1"/>
    <property type="molecule type" value="Genomic_DNA"/>
</dbReference>
<organism evidence="2">
    <name type="scientific">mine drainage metagenome</name>
    <dbReference type="NCBI Taxonomy" id="410659"/>
    <lineage>
        <taxon>unclassified sequences</taxon>
        <taxon>metagenomes</taxon>
        <taxon>ecological metagenomes</taxon>
    </lineage>
</organism>
<evidence type="ECO:0000259" key="1">
    <source>
        <dbReference type="PROSITE" id="PS51712"/>
    </source>
</evidence>
<feature type="non-terminal residue" evidence="2">
    <location>
        <position position="232"/>
    </location>
</feature>
<dbReference type="PROSITE" id="PS51712">
    <property type="entry name" value="G_ENGA"/>
    <property type="match status" value="1"/>
</dbReference>
<protein>
    <submittedName>
        <fullName evidence="2">Small GTP-binding protein domain-containing protein</fullName>
    </submittedName>
</protein>
<feature type="domain" description="EngA-type G" evidence="1">
    <location>
        <begin position="52"/>
        <end position="227"/>
    </location>
</feature>
<dbReference type="Pfam" id="PF01926">
    <property type="entry name" value="MMR_HSR1"/>
    <property type="match status" value="1"/>
</dbReference>
<dbReference type="InterPro" id="IPR005225">
    <property type="entry name" value="Small_GTP-bd"/>
</dbReference>
<dbReference type="NCBIfam" id="TIGR00231">
    <property type="entry name" value="small_GTP"/>
    <property type="match status" value="1"/>
</dbReference>
<dbReference type="PANTHER" id="PTHR43834:SF6">
    <property type="entry name" value="GTPASE DER"/>
    <property type="match status" value="1"/>
</dbReference>
<feature type="non-terminal residue" evidence="2">
    <location>
        <position position="1"/>
    </location>
</feature>
<proteinExistence type="predicted"/>
<reference evidence="2" key="2">
    <citation type="journal article" date="2014" name="ISME J.">
        <title>Microbial stratification in low pH oxic and suboxic macroscopic growths along an acid mine drainage.</title>
        <authorList>
            <person name="Mendez-Garcia C."/>
            <person name="Mesa V."/>
            <person name="Sprenger R.R."/>
            <person name="Richter M."/>
            <person name="Diez M.S."/>
            <person name="Solano J."/>
            <person name="Bargiela R."/>
            <person name="Golyshina O.V."/>
            <person name="Manteca A."/>
            <person name="Ramos J.L."/>
            <person name="Gallego J.R."/>
            <person name="Llorente I."/>
            <person name="Martins Dos Santos V.A."/>
            <person name="Jensen O.N."/>
            <person name="Pelaez A.I."/>
            <person name="Sanchez J."/>
            <person name="Ferrer M."/>
        </authorList>
    </citation>
    <scope>NUCLEOTIDE SEQUENCE</scope>
</reference>
<dbReference type="GO" id="GO:0043022">
    <property type="term" value="F:ribosome binding"/>
    <property type="evidence" value="ECO:0007669"/>
    <property type="project" value="TreeGrafter"/>
</dbReference>
<reference evidence="2" key="1">
    <citation type="submission" date="2013-08" db="EMBL/GenBank/DDBJ databases">
        <authorList>
            <person name="Mendez C."/>
            <person name="Richter M."/>
            <person name="Ferrer M."/>
            <person name="Sanchez J."/>
        </authorList>
    </citation>
    <scope>NUCLEOTIDE SEQUENCE</scope>
</reference>
<dbReference type="PANTHER" id="PTHR43834">
    <property type="entry name" value="GTPASE DER"/>
    <property type="match status" value="1"/>
</dbReference>
<dbReference type="CDD" id="cd01895">
    <property type="entry name" value="EngA2"/>
    <property type="match status" value="1"/>
</dbReference>